<dbReference type="FunFam" id="3.80.10.10:FF:000383">
    <property type="entry name" value="Leucine-rich repeat receptor protein kinase EMS1"/>
    <property type="match status" value="1"/>
</dbReference>
<keyword evidence="4 12" id="KW-0732">Signal</keyword>
<evidence type="ECO:0000256" key="3">
    <source>
        <dbReference type="ARBA" id="ARBA00022692"/>
    </source>
</evidence>
<dbReference type="PANTHER" id="PTHR27000:SF642">
    <property type="entry name" value="INACTIVE LEUCINE-RICH REPEAT RECEPTOR KINASE XIAO-RELATED"/>
    <property type="match status" value="1"/>
</dbReference>
<dbReference type="GO" id="GO:0009791">
    <property type="term" value="P:post-embryonic development"/>
    <property type="evidence" value="ECO:0007669"/>
    <property type="project" value="UniProtKB-ARBA"/>
</dbReference>
<evidence type="ECO:0000256" key="12">
    <source>
        <dbReference type="SAM" id="SignalP"/>
    </source>
</evidence>
<dbReference type="InterPro" id="IPR000719">
    <property type="entry name" value="Prot_kinase_dom"/>
</dbReference>
<sequence length="1114" mass="120798">MRSSSILLLCLMCCFITVEADTLATLKSIWKTLNGNSTLWIGNDFCNGTDFRGVTCQNGALIRIEFYQPGPWAFTGYLSPLIANLTTLQVLAIQAGMNGGVPSAIGNLPNLLILNLGINQLTGGIPDAICRLNQLSRLNLGTNRLEGNIPPCIAGMTSLTELFLDHNSLNGTIPTNLGSLLQLNQLTLHNNNLTGVAPSSLASLNLRELWLSNNDLTGDLSTWPVGNNFMDLTTLRINDNRFSGPIPGWISSTLISVLMIENNRFSGTIPSSIFKMGLTSFTANNNQLEGNIPKQLTTMNGLQTLDLSGNRFNGSIPSTIGDMKYLLTLNLYSNQLTGNIPSSIGDLTLQYLDLSDNQLTGSIPSSIGNLTGVYSIDLEVNNLTGVIPNSIGKLNSLEYFNADGNRVEGPLPNQICSLASLQTFTMRNNLINGSIPSCWSVNQQYLTYIDLSGNRLSGSIPYSISNLHALYSLDLHGNQLSGPIPALIDVPSFSLDLSNNLLNGSLASGWKTVQINASHNQLTGQVPTLMSQYIDLSYNRFNSIAQGPYLGGTICDLTFNEFPCVPAQPSGRCKMTCQTSVDQIYNSNSSLSATAAQTVLNQATVSVDELPGILSALTSVLLKNSSSFSLRTNDSSLYVNTYSVTSTASLSVTLPNTSISAVFPSSSISSREQISVAVSSISSNPFASIDNTTTYGNVIGVTVYDREREVDVTGTELINITMGILPSSFPSSAEAECLWWQETEERWQREGCNATVRADEVIVCQCNHLTNFTLGVKPAQAAQSDASPAQPNTRSQNTMIIIAACTAGGGLLLIIVVSLIVYFVLRGKRSSNGVNMAMRAYSDVKMKIEYEDVLHDGRCKIWKGKLDEITTVAIKKAKEKKREKELIVEATTLKGMHHPNIILYIGQDLAEGYYVMEYMNGGSLQQYMVKQALNASSIYIIGADVARGLSYLTFMNTTHIHLSPQKILLSITDGQISAKITGLNLTRSINSQADPDTFGVYTAPEVIESGTYQAGSDVWSFGVLLFAMVTNDVHLYDEHNQKEMVKRTKVGGQSYVVARGADETISTLITQCTRREVELRLAIQDVMGRLCSEQATSGSSLFQGQKDIYGLVHM</sequence>
<dbReference type="OrthoDB" id="26095at2759"/>
<dbReference type="SUPFAM" id="SSF52058">
    <property type="entry name" value="L domain-like"/>
    <property type="match status" value="2"/>
</dbReference>
<organism evidence="15 16">
    <name type="scientific">Planoprotostelium fungivorum</name>
    <dbReference type="NCBI Taxonomy" id="1890364"/>
    <lineage>
        <taxon>Eukaryota</taxon>
        <taxon>Amoebozoa</taxon>
        <taxon>Evosea</taxon>
        <taxon>Variosea</taxon>
        <taxon>Cavosteliida</taxon>
        <taxon>Cavosteliaceae</taxon>
        <taxon>Planoprotostelium</taxon>
    </lineage>
</organism>
<dbReference type="SUPFAM" id="SSF56112">
    <property type="entry name" value="Protein kinase-like (PK-like)"/>
    <property type="match status" value="1"/>
</dbReference>
<evidence type="ECO:0000256" key="1">
    <source>
        <dbReference type="ARBA" id="ARBA00004167"/>
    </source>
</evidence>
<dbReference type="PROSITE" id="PS51450">
    <property type="entry name" value="LRR"/>
    <property type="match status" value="1"/>
</dbReference>
<dbReference type="PANTHER" id="PTHR27000">
    <property type="entry name" value="LEUCINE-RICH REPEAT RECEPTOR-LIKE PROTEIN KINASE FAMILY PROTEIN-RELATED"/>
    <property type="match status" value="1"/>
</dbReference>
<dbReference type="FunFam" id="3.80.10.10:FF:000233">
    <property type="entry name" value="Leucine-rich repeat receptor-like protein kinase TDR"/>
    <property type="match status" value="1"/>
</dbReference>
<dbReference type="SMART" id="SM00303">
    <property type="entry name" value="GPS"/>
    <property type="match status" value="1"/>
</dbReference>
<dbReference type="GO" id="GO:0016020">
    <property type="term" value="C:membrane"/>
    <property type="evidence" value="ECO:0007669"/>
    <property type="project" value="UniProtKB-SubCell"/>
</dbReference>
<dbReference type="PROSITE" id="PS50011">
    <property type="entry name" value="PROTEIN_KINASE_DOM"/>
    <property type="match status" value="1"/>
</dbReference>
<dbReference type="GO" id="GO:0004674">
    <property type="term" value="F:protein serine/threonine kinase activity"/>
    <property type="evidence" value="ECO:0007669"/>
    <property type="project" value="UniProtKB-EC"/>
</dbReference>
<dbReference type="InterPro" id="IPR057244">
    <property type="entry name" value="GAIN_B"/>
</dbReference>
<feature type="transmembrane region" description="Helical" evidence="11">
    <location>
        <begin position="799"/>
        <end position="825"/>
    </location>
</feature>
<dbReference type="InterPro" id="IPR000203">
    <property type="entry name" value="GPS"/>
</dbReference>
<evidence type="ECO:0000256" key="8">
    <source>
        <dbReference type="ARBA" id="ARBA00023157"/>
    </source>
</evidence>
<evidence type="ECO:0000256" key="9">
    <source>
        <dbReference type="ARBA" id="ARBA00023170"/>
    </source>
</evidence>
<evidence type="ECO:0000256" key="11">
    <source>
        <dbReference type="SAM" id="Phobius"/>
    </source>
</evidence>
<dbReference type="GO" id="GO:0005524">
    <property type="term" value="F:ATP binding"/>
    <property type="evidence" value="ECO:0007669"/>
    <property type="project" value="InterPro"/>
</dbReference>
<dbReference type="Gene3D" id="2.60.220.50">
    <property type="match status" value="1"/>
</dbReference>
<dbReference type="Gene3D" id="3.80.10.10">
    <property type="entry name" value="Ribonuclease Inhibitor"/>
    <property type="match status" value="3"/>
</dbReference>
<dbReference type="PROSITE" id="PS50221">
    <property type="entry name" value="GAIN_B"/>
    <property type="match status" value="1"/>
</dbReference>
<dbReference type="Pfam" id="PF00560">
    <property type="entry name" value="LRR_1"/>
    <property type="match status" value="1"/>
</dbReference>
<feature type="domain" description="GAIN-B" evidence="14">
    <location>
        <begin position="626"/>
        <end position="784"/>
    </location>
</feature>
<keyword evidence="9" id="KW-0675">Receptor</keyword>
<dbReference type="Pfam" id="PF01825">
    <property type="entry name" value="GPS"/>
    <property type="match status" value="1"/>
</dbReference>
<evidence type="ECO:0000256" key="5">
    <source>
        <dbReference type="ARBA" id="ARBA00022737"/>
    </source>
</evidence>
<keyword evidence="3 11" id="KW-0812">Transmembrane</keyword>
<keyword evidence="10" id="KW-0325">Glycoprotein</keyword>
<dbReference type="InParanoid" id="A0A2P6MYY7"/>
<dbReference type="InterPro" id="IPR003591">
    <property type="entry name" value="Leu-rich_rpt_typical-subtyp"/>
</dbReference>
<dbReference type="InterPro" id="IPR011009">
    <property type="entry name" value="Kinase-like_dom_sf"/>
</dbReference>
<dbReference type="SMART" id="SM00369">
    <property type="entry name" value="LRR_TYP"/>
    <property type="match status" value="6"/>
</dbReference>
<dbReference type="InterPro" id="IPR001245">
    <property type="entry name" value="Ser-Thr/Tyr_kinase_cat_dom"/>
</dbReference>
<evidence type="ECO:0000259" key="13">
    <source>
        <dbReference type="PROSITE" id="PS50011"/>
    </source>
</evidence>
<dbReference type="Gene3D" id="1.10.510.10">
    <property type="entry name" value="Transferase(Phosphotransferase) domain 1"/>
    <property type="match status" value="1"/>
</dbReference>
<feature type="chain" id="PRO_5015176634" description="LRR receptor-like serine/threonine-protein kinase" evidence="12">
    <location>
        <begin position="21"/>
        <end position="1114"/>
    </location>
</feature>
<evidence type="ECO:0000256" key="2">
    <source>
        <dbReference type="ARBA" id="ARBA00022614"/>
    </source>
</evidence>
<reference evidence="15 16" key="1">
    <citation type="journal article" date="2018" name="Genome Biol. Evol.">
        <title>Multiple Roots of Fruiting Body Formation in Amoebozoa.</title>
        <authorList>
            <person name="Hillmann F."/>
            <person name="Forbes G."/>
            <person name="Novohradska S."/>
            <person name="Ferling I."/>
            <person name="Riege K."/>
            <person name="Groth M."/>
            <person name="Westermann M."/>
            <person name="Marz M."/>
            <person name="Spaller T."/>
            <person name="Winckler T."/>
            <person name="Schaap P."/>
            <person name="Glockner G."/>
        </authorList>
    </citation>
    <scope>NUCLEOTIDE SEQUENCE [LARGE SCALE GENOMIC DNA]</scope>
    <source>
        <strain evidence="15 16">Jena</strain>
    </source>
</reference>
<feature type="domain" description="Protein kinase" evidence="13">
    <location>
        <begin position="820"/>
        <end position="1102"/>
    </location>
</feature>
<evidence type="ECO:0000313" key="16">
    <source>
        <dbReference type="Proteomes" id="UP000241769"/>
    </source>
</evidence>
<dbReference type="InterPro" id="IPR046338">
    <property type="entry name" value="GAIN_dom_sf"/>
</dbReference>
<accession>A0A2P6MYY7</accession>
<dbReference type="Proteomes" id="UP000241769">
    <property type="component" value="Unassembled WGS sequence"/>
</dbReference>
<evidence type="ECO:0000313" key="15">
    <source>
        <dbReference type="EMBL" id="PRP76925.1"/>
    </source>
</evidence>
<dbReference type="EMBL" id="MDYQ01000292">
    <property type="protein sequence ID" value="PRP76925.1"/>
    <property type="molecule type" value="Genomic_DNA"/>
</dbReference>
<keyword evidence="7 11" id="KW-0472">Membrane</keyword>
<comment type="subcellular location">
    <subcellularLocation>
        <location evidence="1">Membrane</location>
        <topology evidence="1">Single-pass membrane protein</topology>
    </subcellularLocation>
</comment>
<dbReference type="Pfam" id="PF23598">
    <property type="entry name" value="LRR_14"/>
    <property type="match status" value="1"/>
</dbReference>
<dbReference type="Pfam" id="PF13855">
    <property type="entry name" value="LRR_8"/>
    <property type="match status" value="1"/>
</dbReference>
<evidence type="ECO:0000256" key="7">
    <source>
        <dbReference type="ARBA" id="ARBA00023136"/>
    </source>
</evidence>
<dbReference type="InterPro" id="IPR001611">
    <property type="entry name" value="Leu-rich_rpt"/>
</dbReference>
<evidence type="ECO:0000256" key="6">
    <source>
        <dbReference type="ARBA" id="ARBA00022989"/>
    </source>
</evidence>
<evidence type="ECO:0000256" key="10">
    <source>
        <dbReference type="ARBA" id="ARBA00023180"/>
    </source>
</evidence>
<keyword evidence="5" id="KW-0677">Repeat</keyword>
<keyword evidence="6 11" id="KW-1133">Transmembrane helix</keyword>
<feature type="signal peptide" evidence="12">
    <location>
        <begin position="1"/>
        <end position="20"/>
    </location>
</feature>
<proteinExistence type="predicted"/>
<keyword evidence="16" id="KW-1185">Reference proteome</keyword>
<keyword evidence="2" id="KW-0433">Leucine-rich repeat</keyword>
<name>A0A2P6MYY7_9EUKA</name>
<dbReference type="InterPro" id="IPR032675">
    <property type="entry name" value="LRR_dom_sf"/>
</dbReference>
<dbReference type="InterPro" id="IPR055414">
    <property type="entry name" value="LRR_R13L4/SHOC2-like"/>
</dbReference>
<protein>
    <recommendedName>
        <fullName evidence="17">LRR receptor-like serine/threonine-protein kinase</fullName>
    </recommendedName>
</protein>
<evidence type="ECO:0000259" key="14">
    <source>
        <dbReference type="PROSITE" id="PS50221"/>
    </source>
</evidence>
<gene>
    <name evidence="15" type="ORF">PROFUN_06203</name>
</gene>
<dbReference type="AlphaFoldDB" id="A0A2P6MYY7"/>
<evidence type="ECO:0000256" key="4">
    <source>
        <dbReference type="ARBA" id="ARBA00022729"/>
    </source>
</evidence>
<comment type="caution">
    <text evidence="15">The sequence shown here is derived from an EMBL/GenBank/DDBJ whole genome shotgun (WGS) entry which is preliminary data.</text>
</comment>
<dbReference type="Pfam" id="PF07714">
    <property type="entry name" value="PK_Tyr_Ser-Thr"/>
    <property type="match status" value="1"/>
</dbReference>
<keyword evidence="8" id="KW-1015">Disulfide bond</keyword>
<evidence type="ECO:0008006" key="17">
    <source>
        <dbReference type="Google" id="ProtNLM"/>
    </source>
</evidence>